<dbReference type="Gene3D" id="3.40.50.300">
    <property type="entry name" value="P-loop containing nucleotide triphosphate hydrolases"/>
    <property type="match status" value="1"/>
</dbReference>
<dbReference type="CDD" id="cd18011">
    <property type="entry name" value="DEXDc_RapA"/>
    <property type="match status" value="1"/>
</dbReference>
<dbReference type="InterPro" id="IPR027417">
    <property type="entry name" value="P-loop_NTPase"/>
</dbReference>
<evidence type="ECO:0000313" key="8">
    <source>
        <dbReference type="EMBL" id="BCU81403.1"/>
    </source>
</evidence>
<dbReference type="GO" id="GO:0005524">
    <property type="term" value="F:ATP binding"/>
    <property type="evidence" value="ECO:0007669"/>
    <property type="project" value="UniProtKB-KW"/>
</dbReference>
<feature type="region of interest" description="Disordered" evidence="5">
    <location>
        <begin position="555"/>
        <end position="578"/>
    </location>
</feature>
<dbReference type="InterPro" id="IPR001650">
    <property type="entry name" value="Helicase_C-like"/>
</dbReference>
<feature type="domain" description="Helicase ATP-binding" evidence="6">
    <location>
        <begin position="70"/>
        <end position="224"/>
    </location>
</feature>
<evidence type="ECO:0000256" key="4">
    <source>
        <dbReference type="ARBA" id="ARBA00022840"/>
    </source>
</evidence>
<protein>
    <submittedName>
        <fullName evidence="8">ATP-dependent helicase</fullName>
    </submittedName>
</protein>
<keyword evidence="2" id="KW-0378">Hydrolase</keyword>
<accession>A0A8D5UEU4</accession>
<evidence type="ECO:0000256" key="3">
    <source>
        <dbReference type="ARBA" id="ARBA00022806"/>
    </source>
</evidence>
<dbReference type="PROSITE" id="PS51192">
    <property type="entry name" value="HELICASE_ATP_BIND_1"/>
    <property type="match status" value="1"/>
</dbReference>
<dbReference type="PANTHER" id="PTHR10799">
    <property type="entry name" value="SNF2/RAD54 HELICASE FAMILY"/>
    <property type="match status" value="1"/>
</dbReference>
<sequence>MSLPIRMDRKWLVELIQHIEKDADWSTWDQFRLAMEATQAQIVPHFDALQCLQHLHGFEPLPHQIETARRVIGEMRGRAILADEVGLGKTIEAGLILKEYLLRGLVKKVLILVPSSLVLQWTRELNQKFQIPAMAQKKEWMWEKYDILVASIDTAKRDPHRSIVMSHRYDMLIVDEAHKLKNRRTKNWQFINELQKKYCLLLTATPVQNQLDELYNLVTLLKPGHLGRQSTFQTEHMAGKRKAKNPEQLREEIHRVMIRNKRSDSNLSFTRRHVYTVPIRLSPEERALYEGVTRFVRDRYREGRGNMKTLLSLLVLQREVCSSRDAVFLTLFKLFQQGEKGRETISPEVQQLIDLLRTVKEQSKVKKVVEMLSNSEEKWIIFTEYRATQEMIMRALAEKGISAIPYRGGFQRNKKDWMMELFQKRAQVMVATEAGGEGINLQFCHHIINYDMPWNPMRVEQRIGRVHRLGQTHDVHIYNFATEDTIEEHIIWLLHEKIDMFQSVIGDLETILERLDIKDSMEQNLMQIVIEAKDDREIRERFGQIGDSIHQARIRSGDRTLRQQEDSDHESTTSAQLH</sequence>
<evidence type="ECO:0000259" key="6">
    <source>
        <dbReference type="PROSITE" id="PS51192"/>
    </source>
</evidence>
<dbReference type="InterPro" id="IPR014001">
    <property type="entry name" value="Helicase_ATP-bd"/>
</dbReference>
<dbReference type="InterPro" id="IPR049730">
    <property type="entry name" value="SNF2/RAD54-like_C"/>
</dbReference>
<keyword evidence="1" id="KW-0547">Nucleotide-binding</keyword>
<dbReference type="AlphaFoldDB" id="A0A8D5UEU4"/>
<dbReference type="InterPro" id="IPR038718">
    <property type="entry name" value="SNF2-like_sf"/>
</dbReference>
<reference evidence="8" key="2">
    <citation type="journal article" date="2021" name="Microbiol. Resour. Announc.">
        <title>Complete Genome Sequence of Polycladomyces abyssicola JIR-001T, Isolated from Hemipelagic Sediment in Deep Seawater.</title>
        <authorList>
            <person name="Tsubouchi T."/>
            <person name="Kaneko Y."/>
        </authorList>
    </citation>
    <scope>NUCLEOTIDE SEQUENCE</scope>
    <source>
        <strain evidence="8">JIR-001</strain>
    </source>
</reference>
<dbReference type="InterPro" id="IPR057342">
    <property type="entry name" value="DEXDc_RapA"/>
</dbReference>
<dbReference type="Proteomes" id="UP000677436">
    <property type="component" value="Chromosome"/>
</dbReference>
<dbReference type="InterPro" id="IPR000330">
    <property type="entry name" value="SNF2_N"/>
</dbReference>
<evidence type="ECO:0000313" key="9">
    <source>
        <dbReference type="Proteomes" id="UP000677436"/>
    </source>
</evidence>
<evidence type="ECO:0000256" key="1">
    <source>
        <dbReference type="ARBA" id="ARBA00022741"/>
    </source>
</evidence>
<dbReference type="CDD" id="cd18793">
    <property type="entry name" value="SF2_C_SNF"/>
    <property type="match status" value="1"/>
</dbReference>
<name>A0A8D5UEU4_9BACL</name>
<dbReference type="SMART" id="SM00487">
    <property type="entry name" value="DEXDc"/>
    <property type="match status" value="1"/>
</dbReference>
<dbReference type="KEGG" id="pabs:JIR001_11860"/>
<dbReference type="GO" id="GO:0004386">
    <property type="term" value="F:helicase activity"/>
    <property type="evidence" value="ECO:0007669"/>
    <property type="project" value="UniProtKB-KW"/>
</dbReference>
<dbReference type="SUPFAM" id="SSF52540">
    <property type="entry name" value="P-loop containing nucleoside triphosphate hydrolases"/>
    <property type="match status" value="2"/>
</dbReference>
<dbReference type="EMBL" id="AP024601">
    <property type="protein sequence ID" value="BCU81403.1"/>
    <property type="molecule type" value="Genomic_DNA"/>
</dbReference>
<dbReference type="Pfam" id="PF00271">
    <property type="entry name" value="Helicase_C"/>
    <property type="match status" value="1"/>
</dbReference>
<dbReference type="Gene3D" id="3.40.50.10810">
    <property type="entry name" value="Tandem AAA-ATPase domain"/>
    <property type="match status" value="1"/>
</dbReference>
<keyword evidence="9" id="KW-1185">Reference proteome</keyword>
<proteinExistence type="predicted"/>
<keyword evidence="3 8" id="KW-0347">Helicase</keyword>
<reference evidence="8" key="1">
    <citation type="journal article" date="2013" name="Int. J. Syst. Evol. Microbiol.">
        <title>Polycladomyces abyssicola gen. nov., sp. nov., a thermophilic filamentous bacterium isolated from hemipelagic sediment.</title>
        <authorList>
            <person name="Tsubouchi T."/>
            <person name="Shimane Y."/>
            <person name="Mori K."/>
            <person name="Usui K."/>
            <person name="Hiraki T."/>
            <person name="Tame A."/>
            <person name="Uematsu K."/>
            <person name="Maruyama T."/>
            <person name="Hatada Y."/>
        </authorList>
    </citation>
    <scope>NUCLEOTIDE SEQUENCE</scope>
    <source>
        <strain evidence="8">JIR-001</strain>
    </source>
</reference>
<dbReference type="PROSITE" id="PS51194">
    <property type="entry name" value="HELICASE_CTER"/>
    <property type="match status" value="1"/>
</dbReference>
<dbReference type="SMART" id="SM00490">
    <property type="entry name" value="HELICc"/>
    <property type="match status" value="1"/>
</dbReference>
<gene>
    <name evidence="8" type="ORF">JIR001_11860</name>
</gene>
<feature type="domain" description="Helicase C-terminal" evidence="7">
    <location>
        <begin position="351"/>
        <end position="516"/>
    </location>
</feature>
<feature type="compositionally biased region" description="Basic and acidic residues" evidence="5">
    <location>
        <begin position="555"/>
        <end position="571"/>
    </location>
</feature>
<organism evidence="8 9">
    <name type="scientific">Polycladomyces abyssicola</name>
    <dbReference type="NCBI Taxonomy" id="1125966"/>
    <lineage>
        <taxon>Bacteria</taxon>
        <taxon>Bacillati</taxon>
        <taxon>Bacillota</taxon>
        <taxon>Bacilli</taxon>
        <taxon>Bacillales</taxon>
        <taxon>Thermoactinomycetaceae</taxon>
        <taxon>Polycladomyces</taxon>
    </lineage>
</organism>
<keyword evidence="4" id="KW-0067">ATP-binding</keyword>
<evidence type="ECO:0000256" key="2">
    <source>
        <dbReference type="ARBA" id="ARBA00022801"/>
    </source>
</evidence>
<dbReference type="GO" id="GO:0016787">
    <property type="term" value="F:hydrolase activity"/>
    <property type="evidence" value="ECO:0007669"/>
    <property type="project" value="UniProtKB-KW"/>
</dbReference>
<evidence type="ECO:0000256" key="5">
    <source>
        <dbReference type="SAM" id="MobiDB-lite"/>
    </source>
</evidence>
<dbReference type="Pfam" id="PF00176">
    <property type="entry name" value="SNF2-rel_dom"/>
    <property type="match status" value="1"/>
</dbReference>
<evidence type="ECO:0000259" key="7">
    <source>
        <dbReference type="PROSITE" id="PS51194"/>
    </source>
</evidence>